<dbReference type="SMART" id="SM00345">
    <property type="entry name" value="HTH_GNTR"/>
    <property type="match status" value="1"/>
</dbReference>
<dbReference type="InterPro" id="IPR000524">
    <property type="entry name" value="Tscrpt_reg_HTH_GntR"/>
</dbReference>
<dbReference type="GO" id="GO:0045892">
    <property type="term" value="P:negative regulation of DNA-templated transcription"/>
    <property type="evidence" value="ECO:0007669"/>
    <property type="project" value="TreeGrafter"/>
</dbReference>
<dbReference type="PANTHER" id="PTHR44846">
    <property type="entry name" value="MANNOSYL-D-GLYCERATE TRANSPORT/METABOLISM SYSTEM REPRESSOR MNGR-RELATED"/>
    <property type="match status" value="1"/>
</dbReference>
<dbReference type="Proteomes" id="UP000290253">
    <property type="component" value="Unassembled WGS sequence"/>
</dbReference>
<dbReference type="PRINTS" id="PR00035">
    <property type="entry name" value="HTHGNTR"/>
</dbReference>
<dbReference type="PANTHER" id="PTHR44846:SF1">
    <property type="entry name" value="MANNOSYL-D-GLYCERATE TRANSPORT_METABOLISM SYSTEM REPRESSOR MNGR-RELATED"/>
    <property type="match status" value="1"/>
</dbReference>
<feature type="region of interest" description="Disordered" evidence="4">
    <location>
        <begin position="16"/>
        <end position="45"/>
    </location>
</feature>
<evidence type="ECO:0000313" key="7">
    <source>
        <dbReference type="Proteomes" id="UP000290253"/>
    </source>
</evidence>
<feature type="compositionally biased region" description="Low complexity" evidence="4">
    <location>
        <begin position="33"/>
        <end position="43"/>
    </location>
</feature>
<dbReference type="Gene3D" id="1.10.10.10">
    <property type="entry name" value="Winged helix-like DNA-binding domain superfamily/Winged helix DNA-binding domain"/>
    <property type="match status" value="1"/>
</dbReference>
<dbReference type="InterPro" id="IPR050679">
    <property type="entry name" value="Bact_HTH_transcr_reg"/>
</dbReference>
<dbReference type="PROSITE" id="PS50949">
    <property type="entry name" value="HTH_GNTR"/>
    <property type="match status" value="1"/>
</dbReference>
<dbReference type="EMBL" id="SDMK01000004">
    <property type="protein sequence ID" value="RXS93843.1"/>
    <property type="molecule type" value="Genomic_DNA"/>
</dbReference>
<dbReference type="Pfam" id="PF07702">
    <property type="entry name" value="UTRA"/>
    <property type="match status" value="1"/>
</dbReference>
<evidence type="ECO:0000259" key="5">
    <source>
        <dbReference type="PROSITE" id="PS50949"/>
    </source>
</evidence>
<dbReference type="InterPro" id="IPR028978">
    <property type="entry name" value="Chorismate_lyase_/UTRA_dom_sf"/>
</dbReference>
<evidence type="ECO:0000256" key="4">
    <source>
        <dbReference type="SAM" id="MobiDB-lite"/>
    </source>
</evidence>
<dbReference type="OrthoDB" id="457376at2"/>
<dbReference type="Gene3D" id="3.40.1410.10">
    <property type="entry name" value="Chorismate lyase-like"/>
    <property type="match status" value="1"/>
</dbReference>
<dbReference type="InterPro" id="IPR036388">
    <property type="entry name" value="WH-like_DNA-bd_sf"/>
</dbReference>
<keyword evidence="2" id="KW-0238">DNA-binding</keyword>
<dbReference type="SMART" id="SM00866">
    <property type="entry name" value="UTRA"/>
    <property type="match status" value="1"/>
</dbReference>
<sequence>MPLRSSYSSYQEVAVSVSPGRRINDVPKSHNTPSPVQQAQQPAPIHPLDKNGFIPLYYQIERALMEQIQSGQLSEGDPLASEEELSRQYQVSRMTARQALHGLKMKGYAFSEKGRGTFVTRPKLDKNIMHLQGFTEDMRQRGFKASSRLLEQAVIEASDPGLAEKLKLKSTDRILRLRRLRLADGIPMAIEESNIPLLHFPGLERIDFAQHSLYQALRDRYGVRVGYADETIEALHATADEAEMLTIPRRACVLSITRVIMTTQESPIEAAVSRYRGDRYRASIRVPVTTIE</sequence>
<gene>
    <name evidence="6" type="ORF">ESZ00_17545</name>
</gene>
<dbReference type="SUPFAM" id="SSF64288">
    <property type="entry name" value="Chorismate lyase-like"/>
    <property type="match status" value="1"/>
</dbReference>
<evidence type="ECO:0000256" key="1">
    <source>
        <dbReference type="ARBA" id="ARBA00023015"/>
    </source>
</evidence>
<dbReference type="CDD" id="cd07377">
    <property type="entry name" value="WHTH_GntR"/>
    <property type="match status" value="1"/>
</dbReference>
<evidence type="ECO:0000256" key="3">
    <source>
        <dbReference type="ARBA" id="ARBA00023163"/>
    </source>
</evidence>
<accession>A0A4Q1S9V5</accession>
<dbReference type="GO" id="GO:0003700">
    <property type="term" value="F:DNA-binding transcription factor activity"/>
    <property type="evidence" value="ECO:0007669"/>
    <property type="project" value="InterPro"/>
</dbReference>
<feature type="domain" description="HTH gntR-type" evidence="5">
    <location>
        <begin position="54"/>
        <end position="122"/>
    </location>
</feature>
<dbReference type="Pfam" id="PF00392">
    <property type="entry name" value="GntR"/>
    <property type="match status" value="1"/>
</dbReference>
<keyword evidence="7" id="KW-1185">Reference proteome</keyword>
<dbReference type="SUPFAM" id="SSF46785">
    <property type="entry name" value="Winged helix' DNA-binding domain"/>
    <property type="match status" value="1"/>
</dbReference>
<dbReference type="InterPro" id="IPR036390">
    <property type="entry name" value="WH_DNA-bd_sf"/>
</dbReference>
<dbReference type="GO" id="GO:0003677">
    <property type="term" value="F:DNA binding"/>
    <property type="evidence" value="ECO:0007669"/>
    <property type="project" value="UniProtKB-KW"/>
</dbReference>
<dbReference type="AlphaFoldDB" id="A0A4Q1S9V5"/>
<name>A0A4Q1S9V5_9BACT</name>
<evidence type="ECO:0000313" key="6">
    <source>
        <dbReference type="EMBL" id="RXS93843.1"/>
    </source>
</evidence>
<evidence type="ECO:0000256" key="2">
    <source>
        <dbReference type="ARBA" id="ARBA00023125"/>
    </source>
</evidence>
<reference evidence="6 7" key="1">
    <citation type="journal article" date="2016" name="Int. J. Syst. Evol. Microbiol.">
        <title>Acidipila dinghuensis sp. nov., an acidobacterium isolated from forest soil.</title>
        <authorList>
            <person name="Jiang Y.W."/>
            <person name="Wang J."/>
            <person name="Chen M.H."/>
            <person name="Lv Y.Y."/>
            <person name="Qiu L.H."/>
        </authorList>
    </citation>
    <scope>NUCLEOTIDE SEQUENCE [LARGE SCALE GENOMIC DNA]</scope>
    <source>
        <strain evidence="6 7">DHOF10</strain>
    </source>
</reference>
<comment type="caution">
    <text evidence="6">The sequence shown here is derived from an EMBL/GenBank/DDBJ whole genome shotgun (WGS) entry which is preliminary data.</text>
</comment>
<keyword evidence="1" id="KW-0805">Transcription regulation</keyword>
<protein>
    <submittedName>
        <fullName evidence="6">GntR family transcriptional regulator</fullName>
    </submittedName>
</protein>
<organism evidence="6 7">
    <name type="scientific">Silvibacterium dinghuense</name>
    <dbReference type="NCBI Taxonomy" id="1560006"/>
    <lineage>
        <taxon>Bacteria</taxon>
        <taxon>Pseudomonadati</taxon>
        <taxon>Acidobacteriota</taxon>
        <taxon>Terriglobia</taxon>
        <taxon>Terriglobales</taxon>
        <taxon>Acidobacteriaceae</taxon>
        <taxon>Silvibacterium</taxon>
    </lineage>
</organism>
<keyword evidence="3" id="KW-0804">Transcription</keyword>
<dbReference type="InterPro" id="IPR011663">
    <property type="entry name" value="UTRA"/>
</dbReference>
<proteinExistence type="predicted"/>